<dbReference type="SUPFAM" id="SSF48600">
    <property type="entry name" value="Chorismate mutase II"/>
    <property type="match status" value="1"/>
</dbReference>
<organism evidence="24 25">
    <name type="scientific">Aquisalimonas asiatica</name>
    <dbReference type="NCBI Taxonomy" id="406100"/>
    <lineage>
        <taxon>Bacteria</taxon>
        <taxon>Pseudomonadati</taxon>
        <taxon>Pseudomonadota</taxon>
        <taxon>Gammaproteobacteria</taxon>
        <taxon>Chromatiales</taxon>
        <taxon>Ectothiorhodospiraceae</taxon>
        <taxon>Aquisalimonas</taxon>
    </lineage>
</organism>
<dbReference type="InterPro" id="IPR018528">
    <property type="entry name" value="Preph_deHydtase_CS"/>
</dbReference>
<dbReference type="SMART" id="SM00830">
    <property type="entry name" value="CM_2"/>
    <property type="match status" value="1"/>
</dbReference>
<keyword evidence="9" id="KW-0963">Cytoplasm</keyword>
<accession>A0A1H8RTM9</accession>
<dbReference type="Pfam" id="PF00800">
    <property type="entry name" value="PDT"/>
    <property type="match status" value="1"/>
</dbReference>
<feature type="domain" description="Prephenate dehydratase" evidence="22">
    <location>
        <begin position="93"/>
        <end position="268"/>
    </location>
</feature>
<evidence type="ECO:0000256" key="15">
    <source>
        <dbReference type="ARBA" id="ARBA00023268"/>
    </source>
</evidence>
<dbReference type="Gene3D" id="1.20.59.10">
    <property type="entry name" value="Chorismate mutase"/>
    <property type="match status" value="1"/>
</dbReference>
<dbReference type="Proteomes" id="UP000199657">
    <property type="component" value="Unassembled WGS sequence"/>
</dbReference>
<dbReference type="Pfam" id="PF01842">
    <property type="entry name" value="ACT"/>
    <property type="match status" value="1"/>
</dbReference>
<dbReference type="NCBIfam" id="NF008865">
    <property type="entry name" value="PRK11898.1"/>
    <property type="match status" value="1"/>
</dbReference>
<dbReference type="RefSeq" id="WP_091640871.1">
    <property type="nucleotide sequence ID" value="NZ_FOEG01000002.1"/>
</dbReference>
<dbReference type="InterPro" id="IPR036979">
    <property type="entry name" value="CM_dom_sf"/>
</dbReference>
<keyword evidence="15" id="KW-0511">Multifunctional enzyme</keyword>
<dbReference type="GO" id="GO:0046417">
    <property type="term" value="P:chorismate metabolic process"/>
    <property type="evidence" value="ECO:0007669"/>
    <property type="project" value="InterPro"/>
</dbReference>
<evidence type="ECO:0000256" key="4">
    <source>
        <dbReference type="ARBA" id="ARBA00004741"/>
    </source>
</evidence>
<dbReference type="OrthoDB" id="9802281at2"/>
<evidence type="ECO:0000256" key="5">
    <source>
        <dbReference type="ARBA" id="ARBA00004817"/>
    </source>
</evidence>
<evidence type="ECO:0000256" key="12">
    <source>
        <dbReference type="ARBA" id="ARBA00023222"/>
    </source>
</evidence>
<dbReference type="UniPathway" id="UPA00121">
    <property type="reaction ID" value="UER00345"/>
</dbReference>
<sequence length="361" mass="39681">MTDRKHLADVRARIDAVDQQVLELVNERGRLAQEVARIKREHGEQGDFYRPEREQEVLRRIESLNTGPLSDEVVTRLFREVMSACLALQEPLKVGFLGPEGTFTQAAALKQFGHGVQLQPLTTIDAIFREVEAGDMHYGVVPVENSTEGVVNHTLDCFLTSPLQVVGEVELRIQQNLASRETELQAIRRVYSHQQGLAQCRGWLDSRLPGVERVPVDSTGEAARLAAMEEGAAAVASDAAIDMYGLGALAEGIEDISGNTTRFLVIGRQSPPPTGDDKTSLVVSRSDRPGGLVSLLEPLARHDINMTRLDARPSRQGVWEYAFFIDLLGHADDAQVSAALAEMREQASLLRVLGSYPRAAR</sequence>
<dbReference type="PIRSF" id="PIRSF001500">
    <property type="entry name" value="Chor_mut_pdt_Ppr"/>
    <property type="match status" value="1"/>
</dbReference>
<feature type="domain" description="Chorismate mutase" evidence="21">
    <location>
        <begin position="1"/>
        <end position="93"/>
    </location>
</feature>
<dbReference type="InterPro" id="IPR010957">
    <property type="entry name" value="G/b/e-P-prot_chorismate_mutase"/>
</dbReference>
<dbReference type="CDD" id="cd13630">
    <property type="entry name" value="PBP2_PDT_1"/>
    <property type="match status" value="1"/>
</dbReference>
<evidence type="ECO:0000256" key="1">
    <source>
        <dbReference type="ARBA" id="ARBA00000824"/>
    </source>
</evidence>
<dbReference type="InterPro" id="IPR036263">
    <property type="entry name" value="Chorismate_II_sf"/>
</dbReference>
<proteinExistence type="predicted"/>
<evidence type="ECO:0000256" key="8">
    <source>
        <dbReference type="ARBA" id="ARBA00014401"/>
    </source>
</evidence>
<dbReference type="CDD" id="cd04905">
    <property type="entry name" value="ACT_CM-PDT"/>
    <property type="match status" value="1"/>
</dbReference>
<evidence type="ECO:0000259" key="21">
    <source>
        <dbReference type="PROSITE" id="PS51168"/>
    </source>
</evidence>
<dbReference type="Gene3D" id="3.30.70.260">
    <property type="match status" value="1"/>
</dbReference>
<dbReference type="InterPro" id="IPR045865">
    <property type="entry name" value="ACT-like_dom_sf"/>
</dbReference>
<keyword evidence="11" id="KW-0057">Aromatic amino acid biosynthesis</keyword>
<evidence type="ECO:0000256" key="18">
    <source>
        <dbReference type="ARBA" id="ARBA00047848"/>
    </source>
</evidence>
<dbReference type="InterPro" id="IPR002701">
    <property type="entry name" value="CM_II_prokaryot"/>
</dbReference>
<evidence type="ECO:0000256" key="7">
    <source>
        <dbReference type="ARBA" id="ARBA00013147"/>
    </source>
</evidence>
<feature type="domain" description="ACT" evidence="23">
    <location>
        <begin position="280"/>
        <end position="357"/>
    </location>
</feature>
<evidence type="ECO:0000313" key="24">
    <source>
        <dbReference type="EMBL" id="SEO69821.1"/>
    </source>
</evidence>
<keyword evidence="10" id="KW-0028">Amino-acid biosynthesis</keyword>
<dbReference type="GO" id="GO:0009094">
    <property type="term" value="P:L-phenylalanine biosynthetic process"/>
    <property type="evidence" value="ECO:0007669"/>
    <property type="project" value="UniProtKB-UniPathway"/>
</dbReference>
<name>A0A1H8RTM9_9GAMM</name>
<dbReference type="STRING" id="406100.SAMN04488052_102250"/>
<evidence type="ECO:0000256" key="16">
    <source>
        <dbReference type="ARBA" id="ARBA00031175"/>
    </source>
</evidence>
<dbReference type="PROSITE" id="PS00857">
    <property type="entry name" value="PREPHENATE_DEHYDR_1"/>
    <property type="match status" value="1"/>
</dbReference>
<dbReference type="AlphaFoldDB" id="A0A1H8RTM9"/>
<evidence type="ECO:0000256" key="2">
    <source>
        <dbReference type="ARBA" id="ARBA00002364"/>
    </source>
</evidence>
<evidence type="ECO:0000256" key="6">
    <source>
        <dbReference type="ARBA" id="ARBA00012404"/>
    </source>
</evidence>
<keyword evidence="12" id="KW-0584">Phenylalanine biosynthesis</keyword>
<evidence type="ECO:0000259" key="23">
    <source>
        <dbReference type="PROSITE" id="PS51671"/>
    </source>
</evidence>
<dbReference type="FunFam" id="1.20.59.10:FF:000004">
    <property type="entry name" value="Prephenate dehydratase"/>
    <property type="match status" value="1"/>
</dbReference>
<dbReference type="SUPFAM" id="SSF55021">
    <property type="entry name" value="ACT-like"/>
    <property type="match status" value="1"/>
</dbReference>
<evidence type="ECO:0000256" key="9">
    <source>
        <dbReference type="ARBA" id="ARBA00022490"/>
    </source>
</evidence>
<dbReference type="EMBL" id="FOEG01000002">
    <property type="protein sequence ID" value="SEO69821.1"/>
    <property type="molecule type" value="Genomic_DNA"/>
</dbReference>
<evidence type="ECO:0000256" key="20">
    <source>
        <dbReference type="SAM" id="Coils"/>
    </source>
</evidence>
<evidence type="ECO:0000256" key="19">
    <source>
        <dbReference type="PIRSR" id="PIRSR001500-2"/>
    </source>
</evidence>
<evidence type="ECO:0000256" key="17">
    <source>
        <dbReference type="ARBA" id="ARBA00031520"/>
    </source>
</evidence>
<evidence type="ECO:0000256" key="10">
    <source>
        <dbReference type="ARBA" id="ARBA00022605"/>
    </source>
</evidence>
<comment type="subcellular location">
    <subcellularLocation>
        <location evidence="3">Cytoplasm</location>
    </subcellularLocation>
</comment>
<dbReference type="PROSITE" id="PS51168">
    <property type="entry name" value="CHORISMATE_MUT_2"/>
    <property type="match status" value="1"/>
</dbReference>
<dbReference type="NCBIfam" id="TIGR01807">
    <property type="entry name" value="CM_P2"/>
    <property type="match status" value="1"/>
</dbReference>
<comment type="catalytic activity">
    <reaction evidence="1">
        <text>chorismate = prephenate</text>
        <dbReference type="Rhea" id="RHEA:13897"/>
        <dbReference type="ChEBI" id="CHEBI:29748"/>
        <dbReference type="ChEBI" id="CHEBI:29934"/>
        <dbReference type="EC" id="5.4.99.5"/>
    </reaction>
</comment>
<feature type="coiled-coil region" evidence="20">
    <location>
        <begin position="7"/>
        <end position="41"/>
    </location>
</feature>
<dbReference type="EC" id="5.4.99.5" evidence="6"/>
<dbReference type="UniPathway" id="UPA00120">
    <property type="reaction ID" value="UER00203"/>
</dbReference>
<dbReference type="Pfam" id="PF01817">
    <property type="entry name" value="CM_2"/>
    <property type="match status" value="1"/>
</dbReference>
<dbReference type="InterPro" id="IPR001086">
    <property type="entry name" value="Preph_deHydtase"/>
</dbReference>
<dbReference type="GO" id="GO:0004664">
    <property type="term" value="F:prephenate dehydratase activity"/>
    <property type="evidence" value="ECO:0007669"/>
    <property type="project" value="UniProtKB-EC"/>
</dbReference>
<keyword evidence="25" id="KW-1185">Reference proteome</keyword>
<dbReference type="PROSITE" id="PS51671">
    <property type="entry name" value="ACT"/>
    <property type="match status" value="1"/>
</dbReference>
<dbReference type="SUPFAM" id="SSF53850">
    <property type="entry name" value="Periplasmic binding protein-like II"/>
    <property type="match status" value="1"/>
</dbReference>
<gene>
    <name evidence="24" type="ORF">SAMN04488052_102250</name>
</gene>
<evidence type="ECO:0000256" key="14">
    <source>
        <dbReference type="ARBA" id="ARBA00023239"/>
    </source>
</evidence>
<evidence type="ECO:0000256" key="3">
    <source>
        <dbReference type="ARBA" id="ARBA00004496"/>
    </source>
</evidence>
<dbReference type="PANTHER" id="PTHR21022:SF19">
    <property type="entry name" value="PREPHENATE DEHYDRATASE-RELATED"/>
    <property type="match status" value="1"/>
</dbReference>
<evidence type="ECO:0000256" key="13">
    <source>
        <dbReference type="ARBA" id="ARBA00023235"/>
    </source>
</evidence>
<dbReference type="GO" id="GO:0005737">
    <property type="term" value="C:cytoplasm"/>
    <property type="evidence" value="ECO:0007669"/>
    <property type="project" value="UniProtKB-SubCell"/>
</dbReference>
<keyword evidence="13" id="KW-0413">Isomerase</keyword>
<evidence type="ECO:0000256" key="11">
    <source>
        <dbReference type="ARBA" id="ARBA00023141"/>
    </source>
</evidence>
<feature type="site" description="Essential for prephenate dehydratase activity" evidence="19">
    <location>
        <position position="261"/>
    </location>
</feature>
<dbReference type="FunFam" id="3.30.70.260:FF:000012">
    <property type="entry name" value="Prephenate dehydratase"/>
    <property type="match status" value="1"/>
</dbReference>
<dbReference type="InterPro" id="IPR002912">
    <property type="entry name" value="ACT_dom"/>
</dbReference>
<comment type="pathway">
    <text evidence="4">Amino-acid biosynthesis; L-phenylalanine biosynthesis; phenylpyruvate from prephenate: step 1/1.</text>
</comment>
<reference evidence="24 25" key="1">
    <citation type="submission" date="2016-10" db="EMBL/GenBank/DDBJ databases">
        <authorList>
            <person name="de Groot N.N."/>
        </authorList>
    </citation>
    <scope>NUCLEOTIDE SEQUENCE [LARGE SCALE GENOMIC DNA]</scope>
    <source>
        <strain evidence="24 25">CGMCC 1.6291</strain>
    </source>
</reference>
<dbReference type="PROSITE" id="PS51171">
    <property type="entry name" value="PREPHENATE_DEHYDR_3"/>
    <property type="match status" value="1"/>
</dbReference>
<keyword evidence="20" id="KW-0175">Coiled coil</keyword>
<comment type="pathway">
    <text evidence="5">Metabolic intermediate biosynthesis; prephenate biosynthesis; prephenate from chorismate: step 1/1.</text>
</comment>
<evidence type="ECO:0000259" key="22">
    <source>
        <dbReference type="PROSITE" id="PS51171"/>
    </source>
</evidence>
<dbReference type="FunFam" id="3.40.190.10:FF:000029">
    <property type="entry name" value="Chorismate mutase/Prephenate dehydratase"/>
    <property type="match status" value="1"/>
</dbReference>
<dbReference type="GO" id="GO:0004106">
    <property type="term" value="F:chorismate mutase activity"/>
    <property type="evidence" value="ECO:0007669"/>
    <property type="project" value="UniProtKB-EC"/>
</dbReference>
<keyword evidence="14" id="KW-0456">Lyase</keyword>
<comment type="catalytic activity">
    <reaction evidence="18">
        <text>prephenate + H(+) = 3-phenylpyruvate + CO2 + H2O</text>
        <dbReference type="Rhea" id="RHEA:21648"/>
        <dbReference type="ChEBI" id="CHEBI:15377"/>
        <dbReference type="ChEBI" id="CHEBI:15378"/>
        <dbReference type="ChEBI" id="CHEBI:16526"/>
        <dbReference type="ChEBI" id="CHEBI:18005"/>
        <dbReference type="ChEBI" id="CHEBI:29934"/>
        <dbReference type="EC" id="4.2.1.51"/>
    </reaction>
</comment>
<comment type="function">
    <text evidence="2">Catalyzes the Claisen rearrangement of chorismate to prephenate and the decarboxylation/dehydration of prephenate to phenylpyruvate.</text>
</comment>
<dbReference type="PANTHER" id="PTHR21022">
    <property type="entry name" value="PREPHENATE DEHYDRATASE P PROTEIN"/>
    <property type="match status" value="1"/>
</dbReference>
<dbReference type="EC" id="4.2.1.51" evidence="7"/>
<dbReference type="InterPro" id="IPR008242">
    <property type="entry name" value="Chor_mutase/pphenate_deHydtase"/>
</dbReference>
<dbReference type="Gene3D" id="3.40.190.10">
    <property type="entry name" value="Periplasmic binding protein-like II"/>
    <property type="match status" value="2"/>
</dbReference>
<evidence type="ECO:0000313" key="25">
    <source>
        <dbReference type="Proteomes" id="UP000199657"/>
    </source>
</evidence>
<protein>
    <recommendedName>
        <fullName evidence="8">Bifunctional chorismate mutase/prephenate dehydratase</fullName>
        <ecNumber evidence="7">4.2.1.51</ecNumber>
        <ecNumber evidence="6">5.4.99.5</ecNumber>
    </recommendedName>
    <alternativeName>
        <fullName evidence="17">Chorismate mutase-prephenate dehydratase</fullName>
    </alternativeName>
    <alternativeName>
        <fullName evidence="16">p-protein</fullName>
    </alternativeName>
</protein>